<name>A0A1J1HW86_9DIPT</name>
<organism evidence="1 2">
    <name type="scientific">Clunio marinus</name>
    <dbReference type="NCBI Taxonomy" id="568069"/>
    <lineage>
        <taxon>Eukaryota</taxon>
        <taxon>Metazoa</taxon>
        <taxon>Ecdysozoa</taxon>
        <taxon>Arthropoda</taxon>
        <taxon>Hexapoda</taxon>
        <taxon>Insecta</taxon>
        <taxon>Pterygota</taxon>
        <taxon>Neoptera</taxon>
        <taxon>Endopterygota</taxon>
        <taxon>Diptera</taxon>
        <taxon>Nematocera</taxon>
        <taxon>Chironomoidea</taxon>
        <taxon>Chironomidae</taxon>
        <taxon>Clunio</taxon>
    </lineage>
</organism>
<evidence type="ECO:0000313" key="1">
    <source>
        <dbReference type="EMBL" id="CRK92285.1"/>
    </source>
</evidence>
<evidence type="ECO:0000313" key="2">
    <source>
        <dbReference type="Proteomes" id="UP000183832"/>
    </source>
</evidence>
<proteinExistence type="predicted"/>
<dbReference type="AlphaFoldDB" id="A0A1J1HW86"/>
<dbReference type="EMBL" id="CVRI01000025">
    <property type="protein sequence ID" value="CRK92285.1"/>
    <property type="molecule type" value="Genomic_DNA"/>
</dbReference>
<accession>A0A1J1HW86</accession>
<sequence>MVKCVFSLKAQMREYLGMNYVDCYCYKLLQQFPKLLFTHSSVQFFVDTPSKMSALTIPQCF</sequence>
<keyword evidence="2" id="KW-1185">Reference proteome</keyword>
<gene>
    <name evidence="1" type="ORF">CLUMA_CG005900</name>
</gene>
<reference evidence="1 2" key="1">
    <citation type="submission" date="2015-04" db="EMBL/GenBank/DDBJ databases">
        <authorList>
            <person name="Syromyatnikov M.Y."/>
            <person name="Popov V.N."/>
        </authorList>
    </citation>
    <scope>NUCLEOTIDE SEQUENCE [LARGE SCALE GENOMIC DNA]</scope>
</reference>
<protein>
    <submittedName>
        <fullName evidence="1">CLUMA_CG005900, isoform A</fullName>
    </submittedName>
</protein>
<dbReference type="Proteomes" id="UP000183832">
    <property type="component" value="Unassembled WGS sequence"/>
</dbReference>